<dbReference type="PANTHER" id="PTHR31232">
    <property type="match status" value="1"/>
</dbReference>
<name>A0ABD3EIM3_9LAMI</name>
<evidence type="ECO:0000256" key="3">
    <source>
        <dbReference type="ARBA" id="ARBA00022471"/>
    </source>
</evidence>
<keyword evidence="5 6" id="KW-0732">Signal</keyword>
<evidence type="ECO:0000256" key="2">
    <source>
        <dbReference type="ARBA" id="ARBA00005581"/>
    </source>
</evidence>
<dbReference type="GO" id="GO:0005576">
    <property type="term" value="C:extracellular region"/>
    <property type="evidence" value="ECO:0007669"/>
    <property type="project" value="UniProtKB-SubCell"/>
</dbReference>
<comment type="caution">
    <text evidence="7">The sequence shown here is derived from an EMBL/GenBank/DDBJ whole genome shotgun (WGS) entry which is preliminary data.</text>
</comment>
<comment type="similarity">
    <text evidence="2 6">Belongs to the plant self-incompatibility (S1) protein family.</text>
</comment>
<dbReference type="EMBL" id="JAVIJP010000005">
    <property type="protein sequence ID" value="KAL3653066.1"/>
    <property type="molecule type" value="Genomic_DNA"/>
</dbReference>
<evidence type="ECO:0000256" key="6">
    <source>
        <dbReference type="RuleBase" id="RU367044"/>
    </source>
</evidence>
<dbReference type="PANTHER" id="PTHR31232:SF172">
    <property type="entry name" value="S-PROTEIN HOMOLOG"/>
    <property type="match status" value="1"/>
</dbReference>
<comment type="subcellular location">
    <subcellularLocation>
        <location evidence="1 6">Secreted</location>
    </subcellularLocation>
</comment>
<organism evidence="7 8">
    <name type="scientific">Castilleja foliolosa</name>
    <dbReference type="NCBI Taxonomy" id="1961234"/>
    <lineage>
        <taxon>Eukaryota</taxon>
        <taxon>Viridiplantae</taxon>
        <taxon>Streptophyta</taxon>
        <taxon>Embryophyta</taxon>
        <taxon>Tracheophyta</taxon>
        <taxon>Spermatophyta</taxon>
        <taxon>Magnoliopsida</taxon>
        <taxon>eudicotyledons</taxon>
        <taxon>Gunneridae</taxon>
        <taxon>Pentapetalae</taxon>
        <taxon>asterids</taxon>
        <taxon>lamiids</taxon>
        <taxon>Lamiales</taxon>
        <taxon>Orobanchaceae</taxon>
        <taxon>Pedicularideae</taxon>
        <taxon>Castillejinae</taxon>
        <taxon>Castilleja</taxon>
    </lineage>
</organism>
<gene>
    <name evidence="7" type="ORF">CASFOL_002747</name>
</gene>
<evidence type="ECO:0000256" key="5">
    <source>
        <dbReference type="ARBA" id="ARBA00022729"/>
    </source>
</evidence>
<dbReference type="InterPro" id="IPR010264">
    <property type="entry name" value="Self-incomp_S1"/>
</dbReference>
<feature type="chain" id="PRO_5044532569" description="S-protein homolog" evidence="6">
    <location>
        <begin position="27"/>
        <end position="142"/>
    </location>
</feature>
<evidence type="ECO:0000256" key="4">
    <source>
        <dbReference type="ARBA" id="ARBA00022525"/>
    </source>
</evidence>
<protein>
    <recommendedName>
        <fullName evidence="6">S-protein homolog</fullName>
    </recommendedName>
</protein>
<dbReference type="GO" id="GO:0060320">
    <property type="term" value="P:rejection of self pollen"/>
    <property type="evidence" value="ECO:0007669"/>
    <property type="project" value="UniProtKB-KW"/>
</dbReference>
<accession>A0ABD3EIM3</accession>
<feature type="signal peptide" evidence="6">
    <location>
        <begin position="1"/>
        <end position="26"/>
    </location>
</feature>
<keyword evidence="3 6" id="KW-0713">Self-incompatibility</keyword>
<sequence length="142" mass="16610">MTTSKMKTVVLFFVIAFNFSQSLVDAGCPKEFRITVHVVNNLPPKSPVLGLRCQSKDDDLGYHTLSLYQDYNWSFCLHLFGRTLFFCHLYWGAKQKAFDVFRDKLVGKVYQHHFWSIRGDGIYNYNFSTDVTSPPTKMYDWN</sequence>
<dbReference type="AlphaFoldDB" id="A0ABD3EIM3"/>
<keyword evidence="4 6" id="KW-0964">Secreted</keyword>
<dbReference type="Proteomes" id="UP001632038">
    <property type="component" value="Unassembled WGS sequence"/>
</dbReference>
<proteinExistence type="inferred from homology"/>
<evidence type="ECO:0000256" key="1">
    <source>
        <dbReference type="ARBA" id="ARBA00004613"/>
    </source>
</evidence>
<keyword evidence="8" id="KW-1185">Reference proteome</keyword>
<evidence type="ECO:0000313" key="7">
    <source>
        <dbReference type="EMBL" id="KAL3653066.1"/>
    </source>
</evidence>
<dbReference type="Pfam" id="PF05938">
    <property type="entry name" value="Self-incomp_S1"/>
    <property type="match status" value="1"/>
</dbReference>
<evidence type="ECO:0000313" key="8">
    <source>
        <dbReference type="Proteomes" id="UP001632038"/>
    </source>
</evidence>
<reference evidence="8" key="1">
    <citation type="journal article" date="2024" name="IScience">
        <title>Strigolactones Initiate the Formation of Haustorium-like Structures in Castilleja.</title>
        <authorList>
            <person name="Buerger M."/>
            <person name="Peterson D."/>
            <person name="Chory J."/>
        </authorList>
    </citation>
    <scope>NUCLEOTIDE SEQUENCE [LARGE SCALE GENOMIC DNA]</scope>
</reference>